<dbReference type="GO" id="GO:0016887">
    <property type="term" value="F:ATP hydrolysis activity"/>
    <property type="evidence" value="ECO:0007669"/>
    <property type="project" value="TreeGrafter"/>
</dbReference>
<accession>A0A1F6EIR7</accession>
<dbReference type="EMBL" id="MFLY01000005">
    <property type="protein sequence ID" value="OGG73232.1"/>
    <property type="molecule type" value="Genomic_DNA"/>
</dbReference>
<feature type="domain" description="Helicase C-terminal" evidence="1">
    <location>
        <begin position="98"/>
        <end position="240"/>
    </location>
</feature>
<evidence type="ECO:0000259" key="1">
    <source>
        <dbReference type="PROSITE" id="PS51194"/>
    </source>
</evidence>
<dbReference type="GO" id="GO:0003677">
    <property type="term" value="F:DNA binding"/>
    <property type="evidence" value="ECO:0007669"/>
    <property type="project" value="TreeGrafter"/>
</dbReference>
<dbReference type="Pfam" id="PF00271">
    <property type="entry name" value="Helicase_C"/>
    <property type="match status" value="1"/>
</dbReference>
<dbReference type="Gene3D" id="3.40.50.300">
    <property type="entry name" value="P-loop containing nucleotide triphosphate hydrolases"/>
    <property type="match status" value="1"/>
</dbReference>
<proteinExistence type="predicted"/>
<dbReference type="Proteomes" id="UP000177306">
    <property type="component" value="Unassembled WGS sequence"/>
</dbReference>
<evidence type="ECO:0000313" key="2">
    <source>
        <dbReference type="EMBL" id="OGG73232.1"/>
    </source>
</evidence>
<comment type="caution">
    <text evidence="2">The sequence shown here is derived from an EMBL/GenBank/DDBJ whole genome shotgun (WGS) entry which is preliminary data.</text>
</comment>
<dbReference type="PROSITE" id="PS51194">
    <property type="entry name" value="HELICASE_CTER"/>
    <property type="match status" value="1"/>
</dbReference>
<dbReference type="AlphaFoldDB" id="A0A1F6EIR7"/>
<dbReference type="SUPFAM" id="SSF52540">
    <property type="entry name" value="P-loop containing nucleoside triphosphate hydrolases"/>
    <property type="match status" value="1"/>
</dbReference>
<reference evidence="2 3" key="1">
    <citation type="journal article" date="2016" name="Nat. Commun.">
        <title>Thousands of microbial genomes shed light on interconnected biogeochemical processes in an aquifer system.</title>
        <authorList>
            <person name="Anantharaman K."/>
            <person name="Brown C.T."/>
            <person name="Hug L.A."/>
            <person name="Sharon I."/>
            <person name="Castelle C.J."/>
            <person name="Probst A.J."/>
            <person name="Thomas B.C."/>
            <person name="Singh A."/>
            <person name="Wilkins M.J."/>
            <person name="Karaoz U."/>
            <person name="Brodie E.L."/>
            <person name="Williams K.H."/>
            <person name="Hubbard S.S."/>
            <person name="Banfield J.F."/>
        </authorList>
    </citation>
    <scope>NUCLEOTIDE SEQUENCE [LARGE SCALE GENOMIC DNA]</scope>
</reference>
<dbReference type="PANTHER" id="PTHR47962:SF5">
    <property type="entry name" value="ATP-DEPENDENT HELICASE LHR-RELATED"/>
    <property type="match status" value="1"/>
</dbReference>
<evidence type="ECO:0000313" key="3">
    <source>
        <dbReference type="Proteomes" id="UP000177306"/>
    </source>
</evidence>
<dbReference type="InterPro" id="IPR027417">
    <property type="entry name" value="P-loop_NTPase"/>
</dbReference>
<organism evidence="2 3">
    <name type="scientific">Candidatus Kaiserbacteria bacterium RIFCSPLOWO2_01_FULL_53_17</name>
    <dbReference type="NCBI Taxonomy" id="1798511"/>
    <lineage>
        <taxon>Bacteria</taxon>
        <taxon>Candidatus Kaiseribacteriota</taxon>
    </lineage>
</organism>
<name>A0A1F6EIR7_9BACT</name>
<dbReference type="PANTHER" id="PTHR47962">
    <property type="entry name" value="ATP-DEPENDENT HELICASE LHR-RELATED-RELATED"/>
    <property type="match status" value="1"/>
</dbReference>
<gene>
    <name evidence="2" type="ORF">A3A38_02465</name>
</gene>
<dbReference type="InterPro" id="IPR052511">
    <property type="entry name" value="ATP-dep_Helicase"/>
</dbReference>
<sequence>MFRDVVSKFPAHYRFGLTATPSRKYNDEKLIGAYLGEIVHTIDKTEVQSTPQSHGQVEGTDAVVVRTTSLATPFGTTSRDFQLIAKVLSSDANRNTLVAADIAREAREGRKCLVLTERKEHAEMLRAYLRRDFETIMFSGDLSSRQRVFALQKIKSGRFRILIATGQILGEGADIADLEVLFLAFPVSFHGKLAQYVGRIKREGGPKKVYDYRDANIPILEKLWKKRATYYRKSEFTIQT</sequence>
<dbReference type="InterPro" id="IPR001650">
    <property type="entry name" value="Helicase_C-like"/>
</dbReference>
<protein>
    <recommendedName>
        <fullName evidence="1">Helicase C-terminal domain-containing protein</fullName>
    </recommendedName>
</protein>